<comment type="similarity">
    <text evidence="9">Belongs to the exportin family.</text>
</comment>
<keyword evidence="9" id="KW-0813">Transport</keyword>
<evidence type="ECO:0000256" key="6">
    <source>
        <dbReference type="ARBA" id="ARBA00023242"/>
    </source>
</evidence>
<dbReference type="PANTHER" id="PTHR15952:SF11">
    <property type="entry name" value="EXPORTIN-T"/>
    <property type="match status" value="1"/>
</dbReference>
<evidence type="ECO:0000256" key="9">
    <source>
        <dbReference type="RuleBase" id="RU366037"/>
    </source>
</evidence>
<keyword evidence="3 9" id="KW-0963">Cytoplasm</keyword>
<dbReference type="InterPro" id="IPR040017">
    <property type="entry name" value="XPOT"/>
</dbReference>
<evidence type="ECO:0000256" key="10">
    <source>
        <dbReference type="SAM" id="MobiDB-lite"/>
    </source>
</evidence>
<evidence type="ECO:0000256" key="8">
    <source>
        <dbReference type="ARBA" id="ARBA00032199"/>
    </source>
</evidence>
<evidence type="ECO:0000259" key="11">
    <source>
        <dbReference type="Pfam" id="PF08389"/>
    </source>
</evidence>
<evidence type="ECO:0000256" key="3">
    <source>
        <dbReference type="ARBA" id="ARBA00022490"/>
    </source>
</evidence>
<comment type="caution">
    <text evidence="12">The sequence shown here is derived from an EMBL/GenBank/DDBJ whole genome shotgun (WGS) entry which is preliminary data.</text>
</comment>
<dbReference type="Pfam" id="PF08389">
    <property type="entry name" value="Xpo1"/>
    <property type="match status" value="1"/>
</dbReference>
<keyword evidence="13" id="KW-1185">Reference proteome</keyword>
<organism evidence="12 13">
    <name type="scientific">Dunaliella salina</name>
    <name type="common">Green alga</name>
    <name type="synonym">Protococcus salinus</name>
    <dbReference type="NCBI Taxonomy" id="3046"/>
    <lineage>
        <taxon>Eukaryota</taxon>
        <taxon>Viridiplantae</taxon>
        <taxon>Chlorophyta</taxon>
        <taxon>core chlorophytes</taxon>
        <taxon>Chlorophyceae</taxon>
        <taxon>CS clade</taxon>
        <taxon>Chlamydomonadales</taxon>
        <taxon>Dunaliellaceae</taxon>
        <taxon>Dunaliella</taxon>
    </lineage>
</organism>
<evidence type="ECO:0000256" key="7">
    <source>
        <dbReference type="ARBA" id="ARBA00029784"/>
    </source>
</evidence>
<name>A0ABZ3LKM7_DUNSA</name>
<keyword evidence="4 9" id="KW-0820">tRNA-binding</keyword>
<comment type="function">
    <text evidence="9">tRNA nucleus export receptor which facilitates tRNA translocation across the nuclear pore complex.</text>
</comment>
<evidence type="ECO:0000256" key="5">
    <source>
        <dbReference type="ARBA" id="ARBA00022884"/>
    </source>
</evidence>
<dbReference type="InterPro" id="IPR016024">
    <property type="entry name" value="ARM-type_fold"/>
</dbReference>
<evidence type="ECO:0000313" key="12">
    <source>
        <dbReference type="EMBL" id="KAF5841975.1"/>
    </source>
</evidence>
<evidence type="ECO:0000256" key="4">
    <source>
        <dbReference type="ARBA" id="ARBA00022555"/>
    </source>
</evidence>
<dbReference type="Gene3D" id="1.25.10.10">
    <property type="entry name" value="Leucine-rich Repeat Variant"/>
    <property type="match status" value="2"/>
</dbReference>
<feature type="region of interest" description="Disordered" evidence="10">
    <location>
        <begin position="475"/>
        <end position="500"/>
    </location>
</feature>
<evidence type="ECO:0000256" key="2">
    <source>
        <dbReference type="ARBA" id="ARBA00018928"/>
    </source>
</evidence>
<evidence type="ECO:0000313" key="13">
    <source>
        <dbReference type="Proteomes" id="UP000815325"/>
    </source>
</evidence>
<dbReference type="EMBL" id="MU069471">
    <property type="protein sequence ID" value="KAF5841975.1"/>
    <property type="molecule type" value="Genomic_DNA"/>
</dbReference>
<proteinExistence type="inferred from homology"/>
<comment type="subcellular location">
    <subcellularLocation>
        <location evidence="1 9">Cytoplasm</location>
    </subcellularLocation>
    <subcellularLocation>
        <location evidence="9">Nucleus</location>
    </subcellularLocation>
    <text evidence="9">Shuttles between the nucleus and the cytoplasm.</text>
</comment>
<dbReference type="InterPro" id="IPR013598">
    <property type="entry name" value="Exportin-1/Importin-b-like"/>
</dbReference>
<protein>
    <recommendedName>
        <fullName evidence="2 9">Exportin-T</fullName>
    </recommendedName>
    <alternativeName>
        <fullName evidence="7 9">Exportin(tRNA)</fullName>
    </alternativeName>
    <alternativeName>
        <fullName evidence="8 9">tRNA exportin</fullName>
    </alternativeName>
</protein>
<keyword evidence="5 9" id="KW-0694">RNA-binding</keyword>
<accession>A0ABZ3LKM7</accession>
<reference evidence="12" key="1">
    <citation type="submission" date="2017-08" db="EMBL/GenBank/DDBJ databases">
        <authorList>
            <person name="Polle J.E."/>
            <person name="Barry K."/>
            <person name="Cushman J."/>
            <person name="Schmutz J."/>
            <person name="Tran D."/>
            <person name="Hathwaick L.T."/>
            <person name="Yim W.C."/>
            <person name="Jenkins J."/>
            <person name="Mckie-Krisberg Z.M."/>
            <person name="Prochnik S."/>
            <person name="Lindquist E."/>
            <person name="Dockter R.B."/>
            <person name="Adam C."/>
            <person name="Molina H."/>
            <person name="Bunkerborg J."/>
            <person name="Jin E."/>
            <person name="Buchheim M."/>
            <person name="Magnuson J."/>
        </authorList>
    </citation>
    <scope>NUCLEOTIDE SEQUENCE</scope>
    <source>
        <strain evidence="12">CCAP 19/18</strain>
    </source>
</reference>
<keyword evidence="6 9" id="KW-0539">Nucleus</keyword>
<evidence type="ECO:0000256" key="1">
    <source>
        <dbReference type="ARBA" id="ARBA00004496"/>
    </source>
</evidence>
<feature type="domain" description="Exportin-1/Importin-beta-like" evidence="11">
    <location>
        <begin position="102"/>
        <end position="275"/>
    </location>
</feature>
<dbReference type="SUPFAM" id="SSF48371">
    <property type="entry name" value="ARM repeat"/>
    <property type="match status" value="1"/>
</dbReference>
<sequence>MSDDFERAVLISFNFTPGEQELKARANSFISEIRQSPEVWGLCVERFSVTAYPEVKFWCLQTLHEVIRTSYAALADAAKGIIKTALMTWVTRDCNASQVPLPPFLRNKIAQTLVSVLQYEFPSTWPTFFEDLIRVMLPGCCAAVTPGGPMVLGPVAQGNEGVVDMFCRILVSVDEDLVTLDIPRSQNESKLSMHVKDSMREHSIVDVAAAWYSLAEAYATKAPELAAFVLQTMQRYICWIDINLVGNEKFTTLLQAVLESGYSPLMLRGAAADCLAELLAKRMEPTAKLSLIKSMGIMDRCAKWAVSGFPLPPGSPAAQALAGTGNPSASGLSLADEDPGGADLLAKLAHLLACLATETMDCLKKVENGVISLTAMGIGVDEDATQEASAAAASATQLLDTLLPALLSAFRSGIDEVSLPMLPFMSAYVARLKTLHKRHGGALPPECILHVRAMLAGIAVGARYPLHNSANDAGQGGVVAGPSGRGGPSPAAKDEQAEMDDKRRDLFTLYKNLAKVAYMEALGFVGSALQAVVEAGAVAGTDGQQTSQGARWQEVPAEQQSAALSALLQPLTAQIKANLPSSQPQGGIPQSGLILQALEAVVRLNKGFKTDMAIRSRPQIGAMFGSVVEVALAVPREFQGHKLLRARFISFVHRMVEGLQHVIQHSVMVFDPRPSRSQSHF</sequence>
<feature type="compositionally biased region" description="Gly residues" evidence="10">
    <location>
        <begin position="475"/>
        <end position="487"/>
    </location>
</feature>
<dbReference type="InterPro" id="IPR011989">
    <property type="entry name" value="ARM-like"/>
</dbReference>
<dbReference type="Proteomes" id="UP000815325">
    <property type="component" value="Unassembled WGS sequence"/>
</dbReference>
<gene>
    <name evidence="12" type="ORF">DUNSADRAFT_9856</name>
</gene>
<dbReference type="PANTHER" id="PTHR15952">
    <property type="entry name" value="EXPORTIN-T/LOS1"/>
    <property type="match status" value="1"/>
</dbReference>